<sequence>MYTEHKHFKLPNNTSEVDVFISPTGDIEVMIEGNQQVLKGDFHHLSFKKMNAGVDLIYKTRSKKSSWDIILTPQDAEIVSKMMNEADEYYEIIMRDL</sequence>
<name>A0A2S7VLG8_PHOAN</name>
<evidence type="ECO:0000313" key="1">
    <source>
        <dbReference type="EMBL" id="PQJ62510.1"/>
    </source>
</evidence>
<organism evidence="1 2">
    <name type="scientific">Photobacterium angustum</name>
    <dbReference type="NCBI Taxonomy" id="661"/>
    <lineage>
        <taxon>Bacteria</taxon>
        <taxon>Pseudomonadati</taxon>
        <taxon>Pseudomonadota</taxon>
        <taxon>Gammaproteobacteria</taxon>
        <taxon>Vibrionales</taxon>
        <taxon>Vibrionaceae</taxon>
        <taxon>Photobacterium</taxon>
    </lineage>
</organism>
<dbReference type="AlphaFoldDB" id="A0A2S7VLG8"/>
<evidence type="ECO:0000313" key="2">
    <source>
        <dbReference type="Proteomes" id="UP000238730"/>
    </source>
</evidence>
<accession>A0A2S7VLG8</accession>
<protein>
    <submittedName>
        <fullName evidence="1">Uncharacterized protein</fullName>
    </submittedName>
</protein>
<dbReference type="RefSeq" id="WP_105062316.1">
    <property type="nucleotide sequence ID" value="NZ_MSCJ01000003.1"/>
</dbReference>
<dbReference type="OrthoDB" id="5819989at2"/>
<proteinExistence type="predicted"/>
<comment type="caution">
    <text evidence="1">The sequence shown here is derived from an EMBL/GenBank/DDBJ whole genome shotgun (WGS) entry which is preliminary data.</text>
</comment>
<gene>
    <name evidence="1" type="ORF">BTO08_19980</name>
</gene>
<reference evidence="1 2" key="1">
    <citation type="submission" date="2016-12" db="EMBL/GenBank/DDBJ databases">
        <title>Diversity of luminous bacteria.</title>
        <authorList>
            <person name="Yoshizawa S."/>
            <person name="Kogure K."/>
        </authorList>
    </citation>
    <scope>NUCLEOTIDE SEQUENCE [LARGE SCALE GENOMIC DNA]</scope>
    <source>
        <strain evidence="1 2">LC1-200</strain>
    </source>
</reference>
<dbReference type="Proteomes" id="UP000238730">
    <property type="component" value="Unassembled WGS sequence"/>
</dbReference>
<dbReference type="EMBL" id="MSCJ01000003">
    <property type="protein sequence ID" value="PQJ62510.1"/>
    <property type="molecule type" value="Genomic_DNA"/>
</dbReference>